<gene>
    <name evidence="11" type="primary">fliR</name>
    <name evidence="11" type="ORF">CF651_19455</name>
</gene>
<dbReference type="Proteomes" id="UP000215509">
    <property type="component" value="Unassembled WGS sequence"/>
</dbReference>
<evidence type="ECO:0000256" key="4">
    <source>
        <dbReference type="ARBA" id="ARBA00022475"/>
    </source>
</evidence>
<organism evidence="11 12">
    <name type="scientific">Paenibacillus rigui</name>
    <dbReference type="NCBI Taxonomy" id="554312"/>
    <lineage>
        <taxon>Bacteria</taxon>
        <taxon>Bacillati</taxon>
        <taxon>Bacillota</taxon>
        <taxon>Bacilli</taxon>
        <taxon>Bacillales</taxon>
        <taxon>Paenibacillaceae</taxon>
        <taxon>Paenibacillus</taxon>
    </lineage>
</organism>
<evidence type="ECO:0000256" key="8">
    <source>
        <dbReference type="ARBA" id="ARBA00023143"/>
    </source>
</evidence>
<dbReference type="NCBIfam" id="TIGR01400">
    <property type="entry name" value="fliR"/>
    <property type="match status" value="1"/>
</dbReference>
<sequence>MDWLTQFLPGFMLYFCRIASFFVVAPVFSARNVPAHFKIGIAFFVTLMSFTIVGNSSPIPLDSLYLLSVFREILVGVLLGFVAYLFFTAIQIAGSFIDIQMGFGIANVIDPMTGASSPVMGNLKYIIATLLFLSLNGHHLLLKAIMESYEWIPLSNDLFTKLYSGQMAEFMLKTFSTVFSLSFQISAPFIAAFFLTDVGLGLLARVAPQFNIFVIGMPLKVLVGFMLLILLFPGYQFIFKDLFTSMLDSMQKFIGLFTG</sequence>
<dbReference type="GO" id="GO:0006605">
    <property type="term" value="P:protein targeting"/>
    <property type="evidence" value="ECO:0007669"/>
    <property type="project" value="UniProtKB-UniRule"/>
</dbReference>
<dbReference type="AlphaFoldDB" id="A0A229UMT1"/>
<keyword evidence="6 10" id="KW-1133">Transmembrane helix</keyword>
<dbReference type="InterPro" id="IPR006303">
    <property type="entry name" value="FliR"/>
</dbReference>
<evidence type="ECO:0000256" key="6">
    <source>
        <dbReference type="ARBA" id="ARBA00022989"/>
    </source>
</evidence>
<dbReference type="OrthoDB" id="9807748at2"/>
<feature type="transmembrane region" description="Helical" evidence="10">
    <location>
        <begin position="6"/>
        <end position="28"/>
    </location>
</feature>
<comment type="caution">
    <text evidence="11">The sequence shown here is derived from an EMBL/GenBank/DDBJ whole genome shotgun (WGS) entry which is preliminary data.</text>
</comment>
<evidence type="ECO:0000256" key="2">
    <source>
        <dbReference type="ARBA" id="ARBA00009772"/>
    </source>
</evidence>
<comment type="function">
    <text evidence="1 10">Role in flagellar biosynthesis.</text>
</comment>
<keyword evidence="11" id="KW-0969">Cilium</keyword>
<reference evidence="11 12" key="1">
    <citation type="submission" date="2017-07" db="EMBL/GenBank/DDBJ databases">
        <title>Genome sequencing and assembly of Paenibacillus rigui.</title>
        <authorList>
            <person name="Mayilraj S."/>
        </authorList>
    </citation>
    <scope>NUCLEOTIDE SEQUENCE [LARGE SCALE GENOMIC DNA]</scope>
    <source>
        <strain evidence="11 12">JCM 16352</strain>
    </source>
</reference>
<protein>
    <recommendedName>
        <fullName evidence="3 9">Flagellar biosynthetic protein FliR</fullName>
    </recommendedName>
</protein>
<evidence type="ECO:0000313" key="11">
    <source>
        <dbReference type="EMBL" id="OXM84682.1"/>
    </source>
</evidence>
<keyword evidence="12" id="KW-1185">Reference proteome</keyword>
<feature type="transmembrane region" description="Helical" evidence="10">
    <location>
        <begin position="219"/>
        <end position="238"/>
    </location>
</feature>
<dbReference type="GO" id="GO:0009425">
    <property type="term" value="C:bacterial-type flagellum basal body"/>
    <property type="evidence" value="ECO:0007669"/>
    <property type="project" value="UniProtKB-SubCell"/>
</dbReference>
<dbReference type="PANTHER" id="PTHR30065">
    <property type="entry name" value="FLAGELLAR BIOSYNTHETIC PROTEIN FLIR"/>
    <property type="match status" value="1"/>
</dbReference>
<dbReference type="RefSeq" id="WP_094016537.1">
    <property type="nucleotide sequence ID" value="NZ_NMQW01000027.1"/>
</dbReference>
<dbReference type="Pfam" id="PF01311">
    <property type="entry name" value="Bac_export_1"/>
    <property type="match status" value="1"/>
</dbReference>
<comment type="similarity">
    <text evidence="2 10">Belongs to the FliR/MopE/SpaR family.</text>
</comment>
<dbReference type="GO" id="GO:0005886">
    <property type="term" value="C:plasma membrane"/>
    <property type="evidence" value="ECO:0007669"/>
    <property type="project" value="UniProtKB-SubCell"/>
</dbReference>
<dbReference type="GO" id="GO:0044780">
    <property type="term" value="P:bacterial-type flagellum assembly"/>
    <property type="evidence" value="ECO:0007669"/>
    <property type="project" value="UniProtKB-UniRule"/>
</dbReference>
<keyword evidence="11" id="KW-0282">Flagellum</keyword>
<accession>A0A229UMT1</accession>
<feature type="transmembrane region" description="Helical" evidence="10">
    <location>
        <begin position="35"/>
        <end position="53"/>
    </location>
</feature>
<evidence type="ECO:0000256" key="10">
    <source>
        <dbReference type="RuleBase" id="RU362071"/>
    </source>
</evidence>
<dbReference type="InterPro" id="IPR002010">
    <property type="entry name" value="T3SS_IM_R"/>
</dbReference>
<feature type="transmembrane region" description="Helical" evidence="10">
    <location>
        <begin position="185"/>
        <end position="207"/>
    </location>
</feature>
<evidence type="ECO:0000256" key="1">
    <source>
        <dbReference type="ARBA" id="ARBA00002578"/>
    </source>
</evidence>
<evidence type="ECO:0000256" key="3">
    <source>
        <dbReference type="ARBA" id="ARBA00021717"/>
    </source>
</evidence>
<evidence type="ECO:0000256" key="7">
    <source>
        <dbReference type="ARBA" id="ARBA00023136"/>
    </source>
</evidence>
<feature type="transmembrane region" description="Helical" evidence="10">
    <location>
        <begin position="73"/>
        <end position="97"/>
    </location>
</feature>
<keyword evidence="4 10" id="KW-1003">Cell membrane</keyword>
<evidence type="ECO:0000256" key="9">
    <source>
        <dbReference type="NCBIfam" id="TIGR01400"/>
    </source>
</evidence>
<keyword evidence="7 10" id="KW-0472">Membrane</keyword>
<keyword evidence="11" id="KW-0966">Cell projection</keyword>
<dbReference type="PANTHER" id="PTHR30065:SF1">
    <property type="entry name" value="SURFACE PRESENTATION OF ANTIGENS PROTEIN SPAR"/>
    <property type="match status" value="1"/>
</dbReference>
<keyword evidence="5 10" id="KW-0812">Transmembrane</keyword>
<evidence type="ECO:0000256" key="5">
    <source>
        <dbReference type="ARBA" id="ARBA00022692"/>
    </source>
</evidence>
<keyword evidence="8 10" id="KW-0975">Bacterial flagellum</keyword>
<dbReference type="PRINTS" id="PR00953">
    <property type="entry name" value="TYPE3IMRPROT"/>
</dbReference>
<proteinExistence type="inferred from homology"/>
<comment type="subcellular location">
    <subcellularLocation>
        <location evidence="10">Cell membrane</location>
        <topology evidence="10">Multi-pass membrane protein</topology>
    </subcellularLocation>
    <subcellularLocation>
        <location evidence="10">Bacterial flagellum basal body</location>
    </subcellularLocation>
</comment>
<evidence type="ECO:0000313" key="12">
    <source>
        <dbReference type="Proteomes" id="UP000215509"/>
    </source>
</evidence>
<dbReference type="EMBL" id="NMQW01000027">
    <property type="protein sequence ID" value="OXM84682.1"/>
    <property type="molecule type" value="Genomic_DNA"/>
</dbReference>
<name>A0A229UMT1_9BACL</name>